<dbReference type="PRINTS" id="PR00342">
    <property type="entry name" value="RHESUSRHD"/>
</dbReference>
<feature type="transmembrane region" description="Helical" evidence="10">
    <location>
        <begin position="53"/>
        <end position="75"/>
    </location>
</feature>
<evidence type="ECO:0000256" key="3">
    <source>
        <dbReference type="ARBA" id="ARBA00022448"/>
    </source>
</evidence>
<evidence type="ECO:0000256" key="1">
    <source>
        <dbReference type="ARBA" id="ARBA00004651"/>
    </source>
</evidence>
<feature type="transmembrane region" description="Helical" evidence="10">
    <location>
        <begin position="211"/>
        <end position="231"/>
    </location>
</feature>
<evidence type="ECO:0000256" key="10">
    <source>
        <dbReference type="RuleBase" id="RU362002"/>
    </source>
</evidence>
<evidence type="ECO:0000256" key="6">
    <source>
        <dbReference type="ARBA" id="ARBA00022989"/>
    </source>
</evidence>
<feature type="transmembrane region" description="Helical" evidence="10">
    <location>
        <begin position="142"/>
        <end position="165"/>
    </location>
</feature>
<dbReference type="InterPro" id="IPR002229">
    <property type="entry name" value="RhesusRHD"/>
</dbReference>
<comment type="subcellular location">
    <subcellularLocation>
        <location evidence="1 10">Cell membrane</location>
        <topology evidence="1 10">Multi-pass membrane protein</topology>
    </subcellularLocation>
</comment>
<feature type="domain" description="Ammonium transporter AmtB-like" evidence="11">
    <location>
        <begin position="25"/>
        <end position="440"/>
    </location>
</feature>
<evidence type="ECO:0000256" key="7">
    <source>
        <dbReference type="ARBA" id="ARBA00023136"/>
    </source>
</evidence>
<dbReference type="GO" id="GO:0005886">
    <property type="term" value="C:plasma membrane"/>
    <property type="evidence" value="ECO:0007669"/>
    <property type="project" value="UniProtKB-SubCell"/>
</dbReference>
<dbReference type="FunFam" id="1.10.3430.10:FF:000005">
    <property type="entry name" value="Ammonium transporter"/>
    <property type="match status" value="1"/>
</dbReference>
<dbReference type="InterPro" id="IPR029020">
    <property type="entry name" value="Ammonium/urea_transptr"/>
</dbReference>
<dbReference type="InterPro" id="IPR018047">
    <property type="entry name" value="Ammonium_transpt_CS"/>
</dbReference>
<keyword evidence="4" id="KW-1003">Cell membrane</keyword>
<dbReference type="AlphaFoldDB" id="A0AAN9MQS9"/>
<gene>
    <name evidence="12" type="ORF">VNO80_15116</name>
</gene>
<evidence type="ECO:0000256" key="4">
    <source>
        <dbReference type="ARBA" id="ARBA00022475"/>
    </source>
</evidence>
<dbReference type="InterPro" id="IPR024041">
    <property type="entry name" value="NH4_transpt_AmtB-like_dom"/>
</dbReference>
<feature type="transmembrane region" description="Helical" evidence="10">
    <location>
        <begin position="116"/>
        <end position="135"/>
    </location>
</feature>
<keyword evidence="5 10" id="KW-0812">Transmembrane</keyword>
<dbReference type="EMBL" id="JAYMYR010000006">
    <property type="protein sequence ID" value="KAK7355853.1"/>
    <property type="molecule type" value="Genomic_DNA"/>
</dbReference>
<feature type="transmembrane region" description="Helical" evidence="10">
    <location>
        <begin position="243"/>
        <end position="267"/>
    </location>
</feature>
<evidence type="ECO:0000259" key="11">
    <source>
        <dbReference type="Pfam" id="PF00909"/>
    </source>
</evidence>
<dbReference type="PROSITE" id="PS01219">
    <property type="entry name" value="AMMONIUM_TRANSP"/>
    <property type="match status" value="1"/>
</dbReference>
<dbReference type="SUPFAM" id="SSF111352">
    <property type="entry name" value="Ammonium transporter"/>
    <property type="match status" value="1"/>
</dbReference>
<dbReference type="Gene3D" id="1.10.3430.10">
    <property type="entry name" value="Ammonium transporter AmtB like domains"/>
    <property type="match status" value="1"/>
</dbReference>
<dbReference type="NCBIfam" id="TIGR00836">
    <property type="entry name" value="amt"/>
    <property type="match status" value="1"/>
</dbReference>
<comment type="similarity">
    <text evidence="2 10">Belongs to the ammonia transporter channel (TC 1.A.11.2) family.</text>
</comment>
<sequence length="480" mass="52372">MNHLPSNLLPGEGSPEWMNKGDNTWQLTTGTLVGLQSVPGLVILYGSIVKKKWALNSAFMALYAFAVVLVCWVGWCYQMSFGERFFPFLGRPNVALDSQFLLGKAFSGDFPNAAMVYFQLVFAAITLILIAGALLGRMNFHAWMLFVPLWVTFSYTICAFSIWSTEGWLFKMGLVDYSGGFVIHLSSGVAGFIAAYWVGPRTVKDRERFPPNNILLMLAGAGLLWMGWSGFNGGDPYAASIDASLAVLNTHVCTAMSLLTWLFLDILFFGKPSVIGATQGMITGLVCITPAAGVVQGWAAMIMGIMSGSIPWYTMMVLHKEIRILKQVDDTMAVFHTHAVAGCLGGVLAGFFADPNLCRLFYGVQDSVHYTGLAYGILTGRPKAGFRQMGIQLLGIVFVILLNVSTTSIVCLAVKTIVPLRLQEDELEVGDDAVHGEVAYALWGDGEKLETANEAFSFQRNPEWPTVELKTSSNAPLESD</sequence>
<feature type="transmembrane region" description="Helical" evidence="10">
    <location>
        <begin position="274"/>
        <end position="292"/>
    </location>
</feature>
<accession>A0AAN9MQS9</accession>
<dbReference type="InterPro" id="IPR001905">
    <property type="entry name" value="Ammonium_transpt"/>
</dbReference>
<keyword evidence="9" id="KW-0325">Glycoprotein</keyword>
<evidence type="ECO:0000256" key="8">
    <source>
        <dbReference type="ARBA" id="ARBA00023177"/>
    </source>
</evidence>
<keyword evidence="6 10" id="KW-1133">Transmembrane helix</keyword>
<evidence type="ECO:0000313" key="13">
    <source>
        <dbReference type="Proteomes" id="UP001374584"/>
    </source>
</evidence>
<keyword evidence="13" id="KW-1185">Reference proteome</keyword>
<evidence type="ECO:0000256" key="5">
    <source>
        <dbReference type="ARBA" id="ARBA00022692"/>
    </source>
</evidence>
<dbReference type="PANTHER" id="PTHR43029">
    <property type="entry name" value="AMMONIUM TRANSPORTER MEP2"/>
    <property type="match status" value="1"/>
</dbReference>
<dbReference type="Proteomes" id="UP001374584">
    <property type="component" value="Unassembled WGS sequence"/>
</dbReference>
<evidence type="ECO:0000256" key="2">
    <source>
        <dbReference type="ARBA" id="ARBA00005887"/>
    </source>
</evidence>
<dbReference type="GO" id="GO:0008519">
    <property type="term" value="F:ammonium channel activity"/>
    <property type="evidence" value="ECO:0007669"/>
    <property type="project" value="InterPro"/>
</dbReference>
<organism evidence="12 13">
    <name type="scientific">Phaseolus coccineus</name>
    <name type="common">Scarlet runner bean</name>
    <name type="synonym">Phaseolus multiflorus</name>
    <dbReference type="NCBI Taxonomy" id="3886"/>
    <lineage>
        <taxon>Eukaryota</taxon>
        <taxon>Viridiplantae</taxon>
        <taxon>Streptophyta</taxon>
        <taxon>Embryophyta</taxon>
        <taxon>Tracheophyta</taxon>
        <taxon>Spermatophyta</taxon>
        <taxon>Magnoliopsida</taxon>
        <taxon>eudicotyledons</taxon>
        <taxon>Gunneridae</taxon>
        <taxon>Pentapetalae</taxon>
        <taxon>rosids</taxon>
        <taxon>fabids</taxon>
        <taxon>Fabales</taxon>
        <taxon>Fabaceae</taxon>
        <taxon>Papilionoideae</taxon>
        <taxon>50 kb inversion clade</taxon>
        <taxon>NPAAA clade</taxon>
        <taxon>indigoferoid/millettioid clade</taxon>
        <taxon>Phaseoleae</taxon>
        <taxon>Phaseolus</taxon>
    </lineage>
</organism>
<dbReference type="GO" id="GO:0009610">
    <property type="term" value="P:response to symbiotic fungus"/>
    <property type="evidence" value="ECO:0007669"/>
    <property type="project" value="UniProtKB-ARBA"/>
</dbReference>
<evidence type="ECO:0000313" key="12">
    <source>
        <dbReference type="EMBL" id="KAK7355853.1"/>
    </source>
</evidence>
<comment type="caution">
    <text evidence="12">The sequence shown here is derived from an EMBL/GenBank/DDBJ whole genome shotgun (WGS) entry which is preliminary data.</text>
</comment>
<feature type="transmembrane region" description="Helical" evidence="10">
    <location>
        <begin position="177"/>
        <end position="199"/>
    </location>
</feature>
<dbReference type="Pfam" id="PF00909">
    <property type="entry name" value="Ammonium_transp"/>
    <property type="match status" value="1"/>
</dbReference>
<keyword evidence="8 10" id="KW-0924">Ammonia transport</keyword>
<keyword evidence="3 10" id="KW-0813">Transport</keyword>
<dbReference type="PANTHER" id="PTHR43029:SF11">
    <property type="entry name" value="AMMONIUM TRANSPORTER"/>
    <property type="match status" value="1"/>
</dbReference>
<feature type="transmembrane region" description="Helical" evidence="10">
    <location>
        <begin position="25"/>
        <end position="46"/>
    </location>
</feature>
<feature type="transmembrane region" description="Helical" evidence="10">
    <location>
        <begin position="331"/>
        <end position="353"/>
    </location>
</feature>
<keyword evidence="7 10" id="KW-0472">Membrane</keyword>
<protein>
    <recommendedName>
        <fullName evidence="10">Ammonium transporter</fullName>
    </recommendedName>
</protein>
<proteinExistence type="inferred from homology"/>
<evidence type="ECO:0000256" key="9">
    <source>
        <dbReference type="ARBA" id="ARBA00023180"/>
    </source>
</evidence>
<feature type="transmembrane region" description="Helical" evidence="10">
    <location>
        <begin position="298"/>
        <end position="319"/>
    </location>
</feature>
<name>A0AAN9MQS9_PHACN</name>
<reference evidence="12 13" key="1">
    <citation type="submission" date="2024-01" db="EMBL/GenBank/DDBJ databases">
        <title>The genomes of 5 underutilized Papilionoideae crops provide insights into root nodulation and disease resistanc.</title>
        <authorList>
            <person name="Jiang F."/>
        </authorList>
    </citation>
    <scope>NUCLEOTIDE SEQUENCE [LARGE SCALE GENOMIC DNA]</scope>
    <source>
        <strain evidence="12">JINMINGXINNONG_FW02</strain>
        <tissue evidence="12">Leaves</tissue>
    </source>
</reference>
<feature type="transmembrane region" description="Helical" evidence="10">
    <location>
        <begin position="391"/>
        <end position="414"/>
    </location>
</feature>